<protein>
    <submittedName>
        <fullName evidence="1">Uncharacterized protein</fullName>
    </submittedName>
</protein>
<organism evidence="1 2">
    <name type="scientific">Cichorium intybus</name>
    <name type="common">Chicory</name>
    <dbReference type="NCBI Taxonomy" id="13427"/>
    <lineage>
        <taxon>Eukaryota</taxon>
        <taxon>Viridiplantae</taxon>
        <taxon>Streptophyta</taxon>
        <taxon>Embryophyta</taxon>
        <taxon>Tracheophyta</taxon>
        <taxon>Spermatophyta</taxon>
        <taxon>Magnoliopsida</taxon>
        <taxon>eudicotyledons</taxon>
        <taxon>Gunneridae</taxon>
        <taxon>Pentapetalae</taxon>
        <taxon>asterids</taxon>
        <taxon>campanulids</taxon>
        <taxon>Asterales</taxon>
        <taxon>Asteraceae</taxon>
        <taxon>Cichorioideae</taxon>
        <taxon>Cichorieae</taxon>
        <taxon>Cichoriinae</taxon>
        <taxon>Cichorium</taxon>
    </lineage>
</organism>
<dbReference type="EMBL" id="CM042009">
    <property type="protein sequence ID" value="KAI3791083.1"/>
    <property type="molecule type" value="Genomic_DNA"/>
</dbReference>
<reference evidence="1 2" key="2">
    <citation type="journal article" date="2022" name="Mol. Ecol. Resour.">
        <title>The genomes of chicory, endive, great burdock and yacon provide insights into Asteraceae paleo-polyploidization history and plant inulin production.</title>
        <authorList>
            <person name="Fan W."/>
            <person name="Wang S."/>
            <person name="Wang H."/>
            <person name="Wang A."/>
            <person name="Jiang F."/>
            <person name="Liu H."/>
            <person name="Zhao H."/>
            <person name="Xu D."/>
            <person name="Zhang Y."/>
        </authorList>
    </citation>
    <scope>NUCLEOTIDE SEQUENCE [LARGE SCALE GENOMIC DNA]</scope>
    <source>
        <strain evidence="2">cv. Punajuju</strain>
        <tissue evidence="1">Leaves</tissue>
    </source>
</reference>
<name>A0ACB9H6P1_CICIN</name>
<gene>
    <name evidence="1" type="ORF">L2E82_04669</name>
</gene>
<evidence type="ECO:0000313" key="1">
    <source>
        <dbReference type="EMBL" id="KAI3791083.1"/>
    </source>
</evidence>
<accession>A0ACB9H6P1</accession>
<evidence type="ECO:0000313" key="2">
    <source>
        <dbReference type="Proteomes" id="UP001055811"/>
    </source>
</evidence>
<reference evidence="2" key="1">
    <citation type="journal article" date="2022" name="Mol. Ecol. Resour.">
        <title>The genomes of chicory, endive, great burdock and yacon provide insights into Asteraceae palaeo-polyploidization history and plant inulin production.</title>
        <authorList>
            <person name="Fan W."/>
            <person name="Wang S."/>
            <person name="Wang H."/>
            <person name="Wang A."/>
            <person name="Jiang F."/>
            <person name="Liu H."/>
            <person name="Zhao H."/>
            <person name="Xu D."/>
            <person name="Zhang Y."/>
        </authorList>
    </citation>
    <scope>NUCLEOTIDE SEQUENCE [LARGE SCALE GENOMIC DNA]</scope>
    <source>
        <strain evidence="2">cv. Punajuju</strain>
    </source>
</reference>
<proteinExistence type="predicted"/>
<comment type="caution">
    <text evidence="1">The sequence shown here is derived from an EMBL/GenBank/DDBJ whole genome shotgun (WGS) entry which is preliminary data.</text>
</comment>
<dbReference type="Proteomes" id="UP001055811">
    <property type="component" value="Linkage Group LG01"/>
</dbReference>
<keyword evidence="2" id="KW-1185">Reference proteome</keyword>
<sequence length="74" mass="8116">MALLFEFYTNDSNYKVPFTIQTLELVFLASHHTSDTAAITTTIFLLLLPLSVSLKSPSPAADSVLRSTNHLPPP</sequence>